<proteinExistence type="predicted"/>
<dbReference type="SUPFAM" id="SSF54637">
    <property type="entry name" value="Thioesterase/thiol ester dehydrase-isomerase"/>
    <property type="match status" value="1"/>
</dbReference>
<gene>
    <name evidence="2" type="ordered locus">Alide2_2761</name>
</gene>
<name>F4GGF8_ALIDK</name>
<dbReference type="CDD" id="cd03440">
    <property type="entry name" value="hot_dog"/>
    <property type="match status" value="1"/>
</dbReference>
<dbReference type="AlphaFoldDB" id="F4GGF8"/>
<dbReference type="InterPro" id="IPR025540">
    <property type="entry name" value="FlK"/>
</dbReference>
<evidence type="ECO:0000313" key="3">
    <source>
        <dbReference type="Proteomes" id="UP000007938"/>
    </source>
</evidence>
<dbReference type="KEGG" id="adk:Alide2_2761"/>
<dbReference type="Proteomes" id="UP000007938">
    <property type="component" value="Chromosome"/>
</dbReference>
<sequence length="146" mass="16295">MNHESISQISFDEVYVVPSHQTARSLFTQLPHGRGYAETLIECIATGYLVAVVESICIKEMQRHVDHEREVVVGRSIHLEHRGPIPPGAEIRLSGWVERLGPRSVTFNVRAHDSHELVCEGHVTFVAADRSALESKIAHKVNVSAR</sequence>
<dbReference type="OrthoDB" id="8856094at2"/>
<dbReference type="RefSeq" id="WP_013722314.1">
    <property type="nucleotide sequence ID" value="NC_015422.1"/>
</dbReference>
<keyword evidence="3" id="KW-1185">Reference proteome</keyword>
<dbReference type="EMBL" id="CP002657">
    <property type="protein sequence ID" value="AEB85112.1"/>
    <property type="molecule type" value="Genomic_DNA"/>
</dbReference>
<dbReference type="HOGENOM" id="CLU_1773478_0_0_4"/>
<dbReference type="InterPro" id="IPR029069">
    <property type="entry name" value="HotDog_dom_sf"/>
</dbReference>
<evidence type="ECO:0000259" key="1">
    <source>
        <dbReference type="Pfam" id="PF22636"/>
    </source>
</evidence>
<feature type="domain" description="Fluoroacetyl-CoA-specific thioesterase-like" evidence="1">
    <location>
        <begin position="40"/>
        <end position="124"/>
    </location>
</feature>
<reference evidence="2 3" key="2">
    <citation type="submission" date="2011-04" db="EMBL/GenBank/DDBJ databases">
        <title>Complete sequence of chromosome of Alicycliphilus denitrificans K601.</title>
        <authorList>
            <consortium name="US DOE Joint Genome Institute"/>
            <person name="Lucas S."/>
            <person name="Han J."/>
            <person name="Lapidus A."/>
            <person name="Cheng J.-F."/>
            <person name="Goodwin L."/>
            <person name="Pitluck S."/>
            <person name="Peters L."/>
            <person name="Zeytun A."/>
            <person name="Detter J.C."/>
            <person name="Han C."/>
            <person name="Tapia R."/>
            <person name="Land M."/>
            <person name="Hauser L."/>
            <person name="Kyrpides N."/>
            <person name="Ivanova N."/>
            <person name="Mikhailova N."/>
            <person name="Pagani I."/>
            <person name="Oosterkamp M."/>
            <person name="Pieper D."/>
            <person name="van Berkel W."/>
            <person name="Langenhoff A."/>
            <person name="Smidt H."/>
            <person name="Stams A."/>
            <person name="Woyke T."/>
        </authorList>
    </citation>
    <scope>NUCLEOTIDE SEQUENCE [LARGE SCALE GENOMIC DNA]</scope>
    <source>
        <strain evidence="3">DSM 14773 / CIP 107495 / K601</strain>
    </source>
</reference>
<protein>
    <submittedName>
        <fullName evidence="2">Thioesterase superfamily protein</fullName>
    </submittedName>
</protein>
<dbReference type="STRING" id="596154.Alide2_2761"/>
<dbReference type="eggNOG" id="COG5496">
    <property type="taxonomic scope" value="Bacteria"/>
</dbReference>
<dbReference type="Gene3D" id="3.10.129.10">
    <property type="entry name" value="Hotdog Thioesterase"/>
    <property type="match status" value="1"/>
</dbReference>
<dbReference type="InterPro" id="IPR054485">
    <property type="entry name" value="FlK-like_dom"/>
</dbReference>
<dbReference type="PANTHER" id="PTHR36934:SF1">
    <property type="entry name" value="THIOESTERASE DOMAIN-CONTAINING PROTEIN"/>
    <property type="match status" value="1"/>
</dbReference>
<reference evidence="2 3" key="1">
    <citation type="journal article" date="2011" name="J. Bacteriol.">
        <title>Genome Sequences of Alicycliphilus denitrificans Strains BC and K601T.</title>
        <authorList>
            <person name="Oosterkamp M.J."/>
            <person name="Veuskens T."/>
            <person name="Plugge C.M."/>
            <person name="Langenhoff A.A."/>
            <person name="Gerritse J."/>
            <person name="van Berkel W.J."/>
            <person name="Pieper D.H."/>
            <person name="Junca H."/>
            <person name="Goodwin L.A."/>
            <person name="Daligault H.E."/>
            <person name="Bruce D.C."/>
            <person name="Detter J.C."/>
            <person name="Tapia R."/>
            <person name="Han C.S."/>
            <person name="Land M.L."/>
            <person name="Hauser L.J."/>
            <person name="Smidt H."/>
            <person name="Stams A.J."/>
        </authorList>
    </citation>
    <scope>NUCLEOTIDE SEQUENCE [LARGE SCALE GENOMIC DNA]</scope>
    <source>
        <strain evidence="3">DSM 14773 / CIP 107495 / K601</strain>
    </source>
</reference>
<evidence type="ECO:0000313" key="2">
    <source>
        <dbReference type="EMBL" id="AEB85112.1"/>
    </source>
</evidence>
<organism evidence="2 3">
    <name type="scientific">Alicycliphilus denitrificans (strain DSM 14773 / CIP 107495 / K601)</name>
    <dbReference type="NCBI Taxonomy" id="596154"/>
    <lineage>
        <taxon>Bacteria</taxon>
        <taxon>Pseudomonadati</taxon>
        <taxon>Pseudomonadota</taxon>
        <taxon>Betaproteobacteria</taxon>
        <taxon>Burkholderiales</taxon>
        <taxon>Comamonadaceae</taxon>
        <taxon>Alicycliphilus</taxon>
    </lineage>
</organism>
<dbReference type="PANTHER" id="PTHR36934">
    <property type="entry name" value="BLR0278 PROTEIN"/>
    <property type="match status" value="1"/>
</dbReference>
<accession>F4GGF8</accession>
<dbReference type="Pfam" id="PF22636">
    <property type="entry name" value="FlK"/>
    <property type="match status" value="1"/>
</dbReference>